<dbReference type="SUPFAM" id="SSF52540">
    <property type="entry name" value="P-loop containing nucleoside triphosphate hydrolases"/>
    <property type="match status" value="1"/>
</dbReference>
<keyword evidence="2" id="KW-0067">ATP-binding</keyword>
<dbReference type="PANTHER" id="PTHR43637:SF3">
    <property type="entry name" value="FLAGELLA-RELATED PROTEIN H-RELATED"/>
    <property type="match status" value="1"/>
</dbReference>
<evidence type="ECO:0000313" key="4">
    <source>
        <dbReference type="EMBL" id="HHE75722.1"/>
    </source>
</evidence>
<dbReference type="InterPro" id="IPR010624">
    <property type="entry name" value="KaiC_dom"/>
</dbReference>
<protein>
    <submittedName>
        <fullName evidence="4">Circadian clock protein KaiC</fullName>
    </submittedName>
</protein>
<dbReference type="Pfam" id="PF06745">
    <property type="entry name" value="ATPase"/>
    <property type="match status" value="1"/>
</dbReference>
<proteinExistence type="predicted"/>
<evidence type="ECO:0000259" key="3">
    <source>
        <dbReference type="PROSITE" id="PS51146"/>
    </source>
</evidence>
<dbReference type="Proteomes" id="UP000886130">
    <property type="component" value="Unassembled WGS sequence"/>
</dbReference>
<dbReference type="Gene3D" id="3.40.50.300">
    <property type="entry name" value="P-loop containing nucleotide triphosphate hydrolases"/>
    <property type="match status" value="1"/>
</dbReference>
<dbReference type="InterPro" id="IPR027417">
    <property type="entry name" value="P-loop_NTPase"/>
</dbReference>
<dbReference type="GO" id="GO:0005524">
    <property type="term" value="F:ATP binding"/>
    <property type="evidence" value="ECO:0007669"/>
    <property type="project" value="UniProtKB-KW"/>
</dbReference>
<dbReference type="AlphaFoldDB" id="A0A7J3T9A1"/>
<name>A0A7J3T9A1_9ARCH</name>
<gene>
    <name evidence="4" type="ORF">ENL31_01165</name>
</gene>
<sequence>MVEKIKTGILGLNALLDGGLNERSATVVIGAAGAGKTTFANQFIRRGLMDGQVGIFISLDENKEQIIKDALNMGWEDILYFIEEEKLIFIDASGKEFQVFIKRELPDFVSRWEGSNVRIAIDPLTPVIWATPSRYQQRELLSLMLKELKKIGTIVATLEEHGNPNLSSPETGIPMYLADTVIHLRYNIGEDYRRELHIVKMRGSRHSERTHPYRIIKGLGIVVARGHKKMSSRENVEVLRRKIKEKMKKTSPLIMSRIEKVLEQLEDEDIEDVNLEELAEIIAEEFI</sequence>
<dbReference type="InterPro" id="IPR014774">
    <property type="entry name" value="KaiC-like_dom"/>
</dbReference>
<keyword evidence="1" id="KW-0547">Nucleotide-binding</keyword>
<dbReference type="EMBL" id="DRTM01000088">
    <property type="protein sequence ID" value="HHE75722.1"/>
    <property type="molecule type" value="Genomic_DNA"/>
</dbReference>
<organism evidence="4">
    <name type="scientific">Candidatus Aciduliprofundum boonei</name>
    <dbReference type="NCBI Taxonomy" id="379547"/>
    <lineage>
        <taxon>Archaea</taxon>
        <taxon>Methanobacteriati</taxon>
        <taxon>Thermoplasmatota</taxon>
        <taxon>DHVE2 group</taxon>
        <taxon>Candidatus Aciduliprofundum</taxon>
    </lineage>
</organism>
<accession>A0A7J3T9A1</accession>
<comment type="caution">
    <text evidence="4">The sequence shown here is derived from an EMBL/GenBank/DDBJ whole genome shotgun (WGS) entry which is preliminary data.</text>
</comment>
<dbReference type="PROSITE" id="PS51146">
    <property type="entry name" value="KAIC"/>
    <property type="match status" value="1"/>
</dbReference>
<evidence type="ECO:0000256" key="2">
    <source>
        <dbReference type="ARBA" id="ARBA00022840"/>
    </source>
</evidence>
<reference evidence="4" key="1">
    <citation type="journal article" date="2020" name="mSystems">
        <title>Genome- and Community-Level Interaction Insights into Carbon Utilization and Element Cycling Functions of Hydrothermarchaeota in Hydrothermal Sediment.</title>
        <authorList>
            <person name="Zhou Z."/>
            <person name="Liu Y."/>
            <person name="Xu W."/>
            <person name="Pan J."/>
            <person name="Luo Z.H."/>
            <person name="Li M."/>
        </authorList>
    </citation>
    <scope>NUCLEOTIDE SEQUENCE [LARGE SCALE GENOMIC DNA]</scope>
    <source>
        <strain evidence="4">HyVt-85</strain>
    </source>
</reference>
<evidence type="ECO:0000256" key="1">
    <source>
        <dbReference type="ARBA" id="ARBA00022741"/>
    </source>
</evidence>
<feature type="domain" description="KaiC" evidence="3">
    <location>
        <begin position="3"/>
        <end position="237"/>
    </location>
</feature>
<dbReference type="PANTHER" id="PTHR43637">
    <property type="entry name" value="UPF0273 PROTEIN TM_0370"/>
    <property type="match status" value="1"/>
</dbReference>